<dbReference type="Proteomes" id="UP001497525">
    <property type="component" value="Unassembled WGS sequence"/>
</dbReference>
<feature type="domain" description="VPS13-like middle region" evidence="6">
    <location>
        <begin position="1233"/>
        <end position="2016"/>
    </location>
</feature>
<accession>A0AAV2TNU4</accession>
<feature type="domain" description="Vacuolar protein sorting-associated protein 13 VPS13 adaptor binding" evidence="7">
    <location>
        <begin position="2205"/>
        <end position="2703"/>
    </location>
</feature>
<dbReference type="PANTHER" id="PTHR16166:SF93">
    <property type="entry name" value="INTERMEMBRANE LIPID TRANSFER PROTEIN VPS13"/>
    <property type="match status" value="1"/>
</dbReference>
<evidence type="ECO:0000259" key="5">
    <source>
        <dbReference type="Pfam" id="PF12624"/>
    </source>
</evidence>
<feature type="domain" description="Chorein N-terminal" evidence="5">
    <location>
        <begin position="2"/>
        <end position="64"/>
    </location>
</feature>
<evidence type="ECO:0000313" key="9">
    <source>
        <dbReference type="EMBL" id="CAL5137077.1"/>
    </source>
</evidence>
<feature type="compositionally biased region" description="Basic and acidic residues" evidence="4">
    <location>
        <begin position="1451"/>
        <end position="1470"/>
    </location>
</feature>
<keyword evidence="2" id="KW-0813">Transport</keyword>
<dbReference type="InterPro" id="IPR056747">
    <property type="entry name" value="VPS13-like_M"/>
</dbReference>
<name>A0AAV2TNU4_CALDB</name>
<dbReference type="PANTHER" id="PTHR16166">
    <property type="entry name" value="VACUOLAR PROTEIN SORTING-ASSOCIATED PROTEIN VPS13"/>
    <property type="match status" value="1"/>
</dbReference>
<evidence type="ECO:0000256" key="4">
    <source>
        <dbReference type="SAM" id="MobiDB-lite"/>
    </source>
</evidence>
<dbReference type="InterPro" id="IPR009543">
    <property type="entry name" value="VPS13_VAB"/>
</dbReference>
<feature type="region of interest" description="Disordered" evidence="4">
    <location>
        <begin position="339"/>
        <end position="365"/>
    </location>
</feature>
<feature type="region of interest" description="Disordered" evidence="4">
    <location>
        <begin position="1650"/>
        <end position="1676"/>
    </location>
</feature>
<keyword evidence="3" id="KW-0445">Lipid transport</keyword>
<dbReference type="Pfam" id="PF12624">
    <property type="entry name" value="VPS13_N"/>
    <property type="match status" value="2"/>
</dbReference>
<comment type="caution">
    <text evidence="9">The sequence shown here is derived from an EMBL/GenBank/DDBJ whole genome shotgun (WGS) entry which is preliminary data.</text>
</comment>
<feature type="region of interest" description="Disordered" evidence="4">
    <location>
        <begin position="3478"/>
        <end position="3498"/>
    </location>
</feature>
<evidence type="ECO:0000256" key="1">
    <source>
        <dbReference type="ARBA" id="ARBA00006545"/>
    </source>
</evidence>
<feature type="domain" description="Chorein N-terminal" evidence="5">
    <location>
        <begin position="136"/>
        <end position="833"/>
    </location>
</feature>
<dbReference type="EMBL" id="CAXLJL010000378">
    <property type="protein sequence ID" value="CAL5137077.1"/>
    <property type="molecule type" value="Genomic_DNA"/>
</dbReference>
<feature type="domain" description="Intermembrane lipid transfer protein VPS13-like C-terminal" evidence="8">
    <location>
        <begin position="3345"/>
        <end position="3451"/>
    </location>
</feature>
<feature type="compositionally biased region" description="Acidic residues" evidence="4">
    <location>
        <begin position="836"/>
        <end position="845"/>
    </location>
</feature>
<dbReference type="GO" id="GO:0006623">
    <property type="term" value="P:protein targeting to vacuole"/>
    <property type="evidence" value="ECO:0007669"/>
    <property type="project" value="TreeGrafter"/>
</dbReference>
<dbReference type="GO" id="GO:0045053">
    <property type="term" value="P:protein retention in Golgi apparatus"/>
    <property type="evidence" value="ECO:0007669"/>
    <property type="project" value="TreeGrafter"/>
</dbReference>
<feature type="region of interest" description="Disordered" evidence="4">
    <location>
        <begin position="836"/>
        <end position="867"/>
    </location>
</feature>
<dbReference type="InterPro" id="IPR026847">
    <property type="entry name" value="VPS13"/>
</dbReference>
<protein>
    <submittedName>
        <fullName evidence="9">Uncharacterized protein</fullName>
    </submittedName>
</protein>
<evidence type="ECO:0000256" key="3">
    <source>
        <dbReference type="ARBA" id="ARBA00023055"/>
    </source>
</evidence>
<gene>
    <name evidence="9" type="ORF">CDAUBV1_LOCUS11349</name>
</gene>
<dbReference type="InterPro" id="IPR056748">
    <property type="entry name" value="VPS13-like_C"/>
</dbReference>
<evidence type="ECO:0000259" key="8">
    <source>
        <dbReference type="Pfam" id="PF25037"/>
    </source>
</evidence>
<organism evidence="9 10">
    <name type="scientific">Calicophoron daubneyi</name>
    <name type="common">Rumen fluke</name>
    <name type="synonym">Paramphistomum daubneyi</name>
    <dbReference type="NCBI Taxonomy" id="300641"/>
    <lineage>
        <taxon>Eukaryota</taxon>
        <taxon>Metazoa</taxon>
        <taxon>Spiralia</taxon>
        <taxon>Lophotrochozoa</taxon>
        <taxon>Platyhelminthes</taxon>
        <taxon>Trematoda</taxon>
        <taxon>Digenea</taxon>
        <taxon>Plagiorchiida</taxon>
        <taxon>Pronocephalata</taxon>
        <taxon>Paramphistomoidea</taxon>
        <taxon>Paramphistomidae</taxon>
        <taxon>Calicophoron</taxon>
    </lineage>
</organism>
<feature type="compositionally biased region" description="Low complexity" evidence="4">
    <location>
        <begin position="344"/>
        <end position="359"/>
    </location>
</feature>
<evidence type="ECO:0000259" key="6">
    <source>
        <dbReference type="Pfam" id="PF25033"/>
    </source>
</evidence>
<evidence type="ECO:0000256" key="2">
    <source>
        <dbReference type="ARBA" id="ARBA00022448"/>
    </source>
</evidence>
<dbReference type="Pfam" id="PF25036">
    <property type="entry name" value="VPS13_VAB"/>
    <property type="match status" value="1"/>
</dbReference>
<reference evidence="9" key="1">
    <citation type="submission" date="2024-06" db="EMBL/GenBank/DDBJ databases">
        <authorList>
            <person name="Liu X."/>
            <person name="Lenzi L."/>
            <person name="Haldenby T S."/>
            <person name="Uol C."/>
        </authorList>
    </citation>
    <scope>NUCLEOTIDE SEQUENCE</scope>
</reference>
<feature type="compositionally biased region" description="Pro residues" evidence="4">
    <location>
        <begin position="1660"/>
        <end position="1674"/>
    </location>
</feature>
<dbReference type="InterPro" id="IPR026854">
    <property type="entry name" value="VPS13_N"/>
</dbReference>
<sequence>MVFESLVVDLINRYLGSYVEALNASQLQLGLLGGNARLENLDIKANAFDGFNLPVKVVQGHIAKKEEQKSDSFGEKLAAQIVKNLQIDIRNIHVRYEDGYSIPGRLFSLGVTLSALTFQTTDPEKRPLLIRDESIREFYKAVMRKTIASPENLQTGFTYILRPVSSSAMLHLHTRPEETEFTVPQMDLVVDLAEIEFSLSLLQYRDITSFLNATDRMITQSKYRKYRPSSSLHGHPREWWHYAYTSVLEESIRRRRRMWSWEHIREHRRITREYIVLWTKHLREERFTTEQQKRVEECEDFLDVFNIVLCRQQAELQHNLTKSKQAVKKSSGGIFRWFSRAPSDTESSTTSSSSTNSDSTETDADRIVKQLRQEMTKEEKARLYSAINYSEGGGTGKFPPTYESSVIALTLRRLGFTLVDEGLSDSRILTLAVNTLTANVIQRAGDNAMSLKLRLDSLEALGARPSLDHASLARSNEIPSLITSRAAYRTDVGGERLEPSGDHLLVVYFEKNPLDRKADSRVRVQADPLQLVYDSETVNKIVHFLAPPEDIRLDELSSSVLSSLEDVKESTISGLRHLASRRAYMDVRVDVRPSYFILPDAGVFRENCRLLLVDLGSLTVRSTQPKVHAEARMIRALDETEETVGLNAIAAAPSHGSHGHKKLDATFDQLKEGAYDKFEICLSSVQVLMVEEDQDWRVLRTKDQSPNHILRPLGMNFSLARCLLRNDVNLPSILVDGCLPVFSVDLTDRVLKSLFELVSNVPFPESDKKLTTPADRDEVLKDAQVISRALPLERAVATRDVLLATRQLKRQGSESTINSWFSDTMDEFDENQELDDEDYPEDQQMDELSAPDEGGSLTRSSTVDSGMGQDQLHLRANKITRKLQRESAMRLRRSANLVDLKVDFVIRMIQIQLLQRAQTDTAVDSIMLSISVHEVGMNALKRRWDQEVHAHIGTLSVTVPSCSDRRTGEPVCLAKTRRHIEGHHLLAVHLLVAEKSAPDFQTRYKNTRHHMLLEFKSLEFCVHQESVLLLIDYANNLLHSLTLSQNKGDKHVLSQSTTTVTSPLEWAEKVGDKEAASVTIERIESETRNSKNLPENLTAIDAIESRMARQAERRAIRLDAAAEAARSGKTVIIRELNITQWLVSATLDDVKMHVCSNATDVLSTAIQDLRLDVRTTYNTVEVSAVLSKLELIDRIESTLYRKIVWVDPEESMASLQLTYFLQGTDLPENRYNPDKVDVALNLQIGKIHAIFLYNFVMRTVNFMNVFQVATDAVMNKVQEISTAAVQQVQDVVSNPTEFRLGLNVDVQAPVIYMPQHSFSGKALVVDLGRVTYLNHFEFFVPGSIPVDCSSVVPSPGLMIEHAAIELSDLRLSRAVLSDETLKAEKGIIEPINISLRMLRNLNPSLYPEAPTISVKGGVKSIHICACQGDYRVAQEVMLDNLAEIPSITSPEKVKSKPSAENKPSVLERKSNLSKPGSPHVRKAIVINATPETRPPVVLAVRFSLEVGSLNLDLFSGEQPVSEWKDAVPEQFHLANCTLSGFTVSGRIGVDSSSEIITKLHDIQLTDTRPDAKKQITRVLDHKESDVAKHDELIYVEFKQDANQKQKVLVALRGIHLCASMDYLLALADFHLKSAPQFEKKVALAPITASGKRKRIAEPPNQTPLPREPPPPPDKFPNDIEVQVLVGDPELVLVEDIYDLESNSLKVTASVHMQYSVREAFAITDACIKGITVMACPYNEKLSGKNSKEILSPTELSYYCKQPINGSMQASVHLDTVLVNINPGTIQLLARIINSLTSSASLHSDEDSAVTKTTDSKDSNVTVKSFADKNFWSPVPIDQLEMPYLDSATAGSNEPADETSVSQGCDVSKVLEKMDERSKAKIVVRLQTLRVILESQVGTKSLPMLVLESSLDGEIISPSTSMEIKLSLDLSLSYYNDVLNQWEQILETIREEDDRMWSVQFEMITTNMDELLAEEDMDEVGCLQASTNTILLVSRDNLELTVSKSALEMLNNLGRSFEAAYKQEFLGSSYDLGGQAAAPYRIQNRTGWPIRIRLEDTSLQLTDYRRTLSSVFISPPSGPKPESDEARLMGRTSTRISQPSDRISESGLSYLLKSGEEFGFTEPQRATQKTLTLRSLADKARHHMVRVSWPPDSTMPKPIGQPELSLALYSSGNILLRMPKIEPTAGATNKEILYPVIAQITPFLGTRVITLRSTVQVVNETSERLCVYSRLAPDSVNNRPALLAKLESNEVYVLPVDIVNSSTYTGIYIGPETGSMVRSTHPAYWPQAACAQELSSVWHSHDRTYLTPLAEQRDSSSTALLPLSDLDAEGKRCNTAKKPIFNWPAQLMQCRSDNSPTTYFYNVVTMSTCDPLLNSAIAKIPGTENLSSASFRTVTCWNDFMMIVRDSIVLHNQLPIPINFVVPENSVEVAAGGHCTLRTVRPSKATIEIWFSYEDRIYRGKVVLSPTIEELSVVTFESREGYELLCLYLGLRCITAVGQMTLTIYVPYWMINKTGKDLTYKSSDDTEVIHPASFDGALLYSSLAKSVFGKRKATLRVDDSAWSDKFSLDTVGSSGRVNCKGKQKTFEIGVKIDLSSSGLTKIVTLMPYFMIVNKSPIDLECNESLSDMISSQRETTVTWSPQWISVPAGEAVPFWPQATSSKAMLLRCRAEKNLVTEAFPFYESHSILMKLAGKYPGIFVEVQTTEEATVITLQLYQEGMALVRLINHLGDRQSIFYHQRGVNETHELSAGLSILYAWDCSFSERELVFYCNKDDRPRATRLTIDFVEEFYVNDTKAYWVSFMWNMQRVLLFTQDVNAAKNARLSADLERIDQEIIISIQSIGLSLVDNAKRSEVAYLSVTSSGICWSQVKRGNRLKPLRANVSESLENAYTTYANHLQAGEPVSGLQKLTDLDRPVEVDFSQMMMFHPDRCELRRAFEPGVFIRYKNSPSQMQVHAKIFRVQLDNQVMDCTFPVVLAPYPQPKSVALDTGPKPLVELSAIVARTLDPGAFRFKYFRVLIQEMQLKLDQGFLSNIFDFFSGSVAHVPEEEAFKADVKLINDRLIDSPVLLAHLQDGNRSVFDNLHISPIKMHVSFSLTGSSQDKSSALPSEVLNLFLQSLGVVLTDVQDVIFKLAYFERQACIMTVDQMISEMTRHYVGQGVRQMYVLVLGLDVLGNPFGVLRGVAQGVEDLFYEPVKGAVLGPEEFAEGVALGVKSLFGHAVGGAAGAVSRITGTIGKGVAALTLDEDYKRLRREQMARRPETLSAGLAQGGRGLVLGVYHGVTGVVMKPVEGARKDGVEGFFKGVGKGLVGALTRPVSGVVDFASSSFEGIRRFADTVSEVGRVRPPRFIRVDGVIRPYDRREAEGHLILKRLDKDGTYGHYLYHVLAFRGSSVLVLTSTHLLVAECVDLLGTCSCSWQTPLSGLAEIPVVNRAGILITLRERQKKIFTTGQQTKQFDCDYNAAVAMVREIDRAMSKTTDSAAHTQSERDEPLAIAP</sequence>
<evidence type="ECO:0000313" key="10">
    <source>
        <dbReference type="Proteomes" id="UP001497525"/>
    </source>
</evidence>
<proteinExistence type="inferred from homology"/>
<feature type="region of interest" description="Disordered" evidence="4">
    <location>
        <begin position="1449"/>
        <end position="1478"/>
    </location>
</feature>
<dbReference type="GO" id="GO:0006869">
    <property type="term" value="P:lipid transport"/>
    <property type="evidence" value="ECO:0007669"/>
    <property type="project" value="UniProtKB-KW"/>
</dbReference>
<feature type="compositionally biased region" description="Basic and acidic residues" evidence="4">
    <location>
        <begin position="3487"/>
        <end position="3498"/>
    </location>
</feature>
<comment type="similarity">
    <text evidence="1">Belongs to the VPS13 family.</text>
</comment>
<dbReference type="Pfam" id="PF25037">
    <property type="entry name" value="VPS13_C"/>
    <property type="match status" value="1"/>
</dbReference>
<dbReference type="Pfam" id="PF25033">
    <property type="entry name" value="VPS13_M"/>
    <property type="match status" value="1"/>
</dbReference>
<evidence type="ECO:0000259" key="7">
    <source>
        <dbReference type="Pfam" id="PF25036"/>
    </source>
</evidence>